<dbReference type="PROSITE" id="PS00086">
    <property type="entry name" value="CYTOCHROME_P450"/>
    <property type="match status" value="1"/>
</dbReference>
<keyword evidence="2" id="KW-0349">Heme</keyword>
<dbReference type="InterPro" id="IPR036396">
    <property type="entry name" value="Cyt_P450_sf"/>
</dbReference>
<dbReference type="Pfam" id="PF00067">
    <property type="entry name" value="p450"/>
    <property type="match status" value="1"/>
</dbReference>
<proteinExistence type="inferred from homology"/>
<evidence type="ECO:0000256" key="2">
    <source>
        <dbReference type="RuleBase" id="RU000461"/>
    </source>
</evidence>
<accession>A0ABU1FCX8</accession>
<evidence type="ECO:0000313" key="3">
    <source>
        <dbReference type="EMBL" id="MDR5654730.1"/>
    </source>
</evidence>
<keyword evidence="2" id="KW-0479">Metal-binding</keyword>
<dbReference type="PANTHER" id="PTHR46696:SF1">
    <property type="entry name" value="CYTOCHROME P450 YJIB-RELATED"/>
    <property type="match status" value="1"/>
</dbReference>
<dbReference type="InterPro" id="IPR017972">
    <property type="entry name" value="Cyt_P450_CS"/>
</dbReference>
<dbReference type="Proteomes" id="UP001247754">
    <property type="component" value="Unassembled WGS sequence"/>
</dbReference>
<dbReference type="CDD" id="cd20625">
    <property type="entry name" value="CYP164-like"/>
    <property type="match status" value="1"/>
</dbReference>
<dbReference type="PANTHER" id="PTHR46696">
    <property type="entry name" value="P450, PUTATIVE (EUROFUNG)-RELATED"/>
    <property type="match status" value="1"/>
</dbReference>
<dbReference type="EMBL" id="JAVKPH010000032">
    <property type="protein sequence ID" value="MDR5654730.1"/>
    <property type="molecule type" value="Genomic_DNA"/>
</dbReference>
<gene>
    <name evidence="3" type="ORF">RGD00_19135</name>
</gene>
<reference evidence="3 4" key="1">
    <citation type="submission" date="2023-09" db="EMBL/GenBank/DDBJ databases">
        <title>Xinfangfangia sedmenti sp. nov., isolated the sedment.</title>
        <authorList>
            <person name="Xu L."/>
        </authorList>
    </citation>
    <scope>NUCLEOTIDE SEQUENCE [LARGE SCALE GENOMIC DNA]</scope>
    <source>
        <strain evidence="3 4">LG-4</strain>
    </source>
</reference>
<evidence type="ECO:0000256" key="1">
    <source>
        <dbReference type="ARBA" id="ARBA00010617"/>
    </source>
</evidence>
<keyword evidence="2" id="KW-0408">Iron</keyword>
<sequence length="413" mass="47130">MDAIDTAQDPTLDDLLSDEAINRPFDYYRRLRDTHPVLWNARWNGWIVTGYDAVVAGYRDAERLSSDRFTGPFGAEMRASETKYTQLIGFLSRFFVWKDPPYHTRMRMLVNKAFTPKSVELLRPRVRALVRDLGEPLRGREDVDFMSEFAFTLPVVVIAEFLGIPPEARFEVRDWSNDLGGVVFTGGADDSRFVKGEAAMGKLVDFLRPIIRDRLRAPKDDLITRLCQAEENGVRLDEEDIIANTVLMVFAGHETTMNLLASGMIAFDRFPDQWQRLRQDPSLARTATEEMLRYDGPIKGLGRWAKVPFEFFGREIRQGDRMLLMQHAANHDPAAFENPDGFDIARWPNRHAGFGQGVHTCLGAPLARLEVQEALTWLAANFGRVEVLDKELRYARTVVARAVEGLHVRFHDT</sequence>
<comment type="similarity">
    <text evidence="1 2">Belongs to the cytochrome P450 family.</text>
</comment>
<protein>
    <submittedName>
        <fullName evidence="3">Cytochrome P450</fullName>
    </submittedName>
</protein>
<dbReference type="InterPro" id="IPR001128">
    <property type="entry name" value="Cyt_P450"/>
</dbReference>
<organism evidence="3 4">
    <name type="scientific">Ruixingdingia sedimenti</name>
    <dbReference type="NCBI Taxonomy" id="3073604"/>
    <lineage>
        <taxon>Bacteria</taxon>
        <taxon>Pseudomonadati</taxon>
        <taxon>Pseudomonadota</taxon>
        <taxon>Alphaproteobacteria</taxon>
        <taxon>Rhodobacterales</taxon>
        <taxon>Paracoccaceae</taxon>
        <taxon>Ruixingdingia</taxon>
    </lineage>
</organism>
<keyword evidence="2" id="KW-0503">Monooxygenase</keyword>
<evidence type="ECO:0000313" key="4">
    <source>
        <dbReference type="Proteomes" id="UP001247754"/>
    </source>
</evidence>
<keyword evidence="4" id="KW-1185">Reference proteome</keyword>
<dbReference type="RefSeq" id="WP_310458881.1">
    <property type="nucleotide sequence ID" value="NZ_JAVKPH010000032.1"/>
</dbReference>
<keyword evidence="2" id="KW-0560">Oxidoreductase</keyword>
<name>A0ABU1FCX8_9RHOB</name>
<dbReference type="Gene3D" id="1.10.630.10">
    <property type="entry name" value="Cytochrome P450"/>
    <property type="match status" value="1"/>
</dbReference>
<dbReference type="InterPro" id="IPR002397">
    <property type="entry name" value="Cyt_P450_B"/>
</dbReference>
<dbReference type="SUPFAM" id="SSF48264">
    <property type="entry name" value="Cytochrome P450"/>
    <property type="match status" value="1"/>
</dbReference>
<comment type="caution">
    <text evidence="3">The sequence shown here is derived from an EMBL/GenBank/DDBJ whole genome shotgun (WGS) entry which is preliminary data.</text>
</comment>
<dbReference type="PRINTS" id="PR00359">
    <property type="entry name" value="BP450"/>
</dbReference>